<evidence type="ECO:0000313" key="2">
    <source>
        <dbReference type="EMBL" id="MBM6576694.1"/>
    </source>
</evidence>
<dbReference type="EMBL" id="JAFEMC010000003">
    <property type="protein sequence ID" value="MBM6576694.1"/>
    <property type="molecule type" value="Genomic_DNA"/>
</dbReference>
<feature type="compositionally biased region" description="Basic and acidic residues" evidence="1">
    <location>
        <begin position="85"/>
        <end position="103"/>
    </location>
</feature>
<comment type="caution">
    <text evidence="2">The sequence shown here is derived from an EMBL/GenBank/DDBJ whole genome shotgun (WGS) entry which is preliminary data.</text>
</comment>
<feature type="region of interest" description="Disordered" evidence="1">
    <location>
        <begin position="65"/>
        <end position="103"/>
    </location>
</feature>
<reference evidence="2 3" key="1">
    <citation type="submission" date="2020-12" db="EMBL/GenBank/DDBJ databases">
        <title>Sphingomonas sp.</title>
        <authorList>
            <person name="Kim M.K."/>
        </authorList>
    </citation>
    <scope>NUCLEOTIDE SEQUENCE [LARGE SCALE GENOMIC DNA]</scope>
    <source>
        <strain evidence="2 3">BT552</strain>
    </source>
</reference>
<keyword evidence="3" id="KW-1185">Reference proteome</keyword>
<evidence type="ECO:0000256" key="1">
    <source>
        <dbReference type="SAM" id="MobiDB-lite"/>
    </source>
</evidence>
<name>A0ABS2D6X6_9SPHN</name>
<organism evidence="2 3">
    <name type="scientific">Sphingomonas longa</name>
    <dbReference type="NCBI Taxonomy" id="2778730"/>
    <lineage>
        <taxon>Bacteria</taxon>
        <taxon>Pseudomonadati</taxon>
        <taxon>Pseudomonadota</taxon>
        <taxon>Alphaproteobacteria</taxon>
        <taxon>Sphingomonadales</taxon>
        <taxon>Sphingomonadaceae</taxon>
        <taxon>Sphingomonas</taxon>
    </lineage>
</organism>
<accession>A0ABS2D6X6</accession>
<sequence length="103" mass="11789">MIVLDDEHYRWTLLEENGQLFLDAMCSHSAVDYNVLLALNEEEILLFKKKGRSYLDSLASSIHHSAPGVRGSKSPYKPRSLVMTPERERANDAIKRWDAGERT</sequence>
<protein>
    <submittedName>
        <fullName evidence="2">Uncharacterized protein</fullName>
    </submittedName>
</protein>
<dbReference type="Proteomes" id="UP000763641">
    <property type="component" value="Unassembled WGS sequence"/>
</dbReference>
<evidence type="ECO:0000313" key="3">
    <source>
        <dbReference type="Proteomes" id="UP000763641"/>
    </source>
</evidence>
<gene>
    <name evidence="2" type="ORF">ILT43_09935</name>
</gene>
<proteinExistence type="predicted"/>
<dbReference type="RefSeq" id="WP_204198813.1">
    <property type="nucleotide sequence ID" value="NZ_JAFEMC010000003.1"/>
</dbReference>